<dbReference type="PANTHER" id="PTHR42901">
    <property type="entry name" value="ALCOHOL DEHYDROGENASE"/>
    <property type="match status" value="1"/>
</dbReference>
<keyword evidence="6" id="KW-1185">Reference proteome</keyword>
<comment type="similarity">
    <text evidence="1 3">Belongs to the short-chain dehydrogenases/reductases (SDR) family.</text>
</comment>
<comment type="caution">
    <text evidence="4">The sequence shown here is derived from an EMBL/GenBank/DDBJ whole genome shotgun (WGS) entry which is preliminary data.</text>
</comment>
<dbReference type="InterPro" id="IPR036291">
    <property type="entry name" value="NAD(P)-bd_dom_sf"/>
</dbReference>
<evidence type="ECO:0000313" key="6">
    <source>
        <dbReference type="Proteomes" id="UP000663832"/>
    </source>
</evidence>
<evidence type="ECO:0000313" key="5">
    <source>
        <dbReference type="EMBL" id="CAF0793179.1"/>
    </source>
</evidence>
<sequence length="283" mass="31408">MPAPIKPSFIETVRHDVYETIDPRTTLVNKAHGKTVLITGAGRGIGRAIAIAFAHAGASRLILTARTVSQLEQVANEIKTIANNIEVINVETDVANESQVEALFHGIKGVVDILVNNAGYIERNNPLGETDMKEWWSIWEINVKGTYLPTTYFLKNYKGAGTIINTSSIGSIVTTPGYSAYQPTKTAINRITDFIHVEYPNARVFSYHPGGVQTELAKRLPDNMFVLEDKPELAAGYCVWLTTDEADFLRGRYSDCTWDVTELLKNAKMIVDMDLLKEEVKMG</sequence>
<dbReference type="CDD" id="cd05233">
    <property type="entry name" value="SDR_c"/>
    <property type="match status" value="1"/>
</dbReference>
<dbReference type="EMBL" id="CAJNOI010000012">
    <property type="protein sequence ID" value="CAF0793179.1"/>
    <property type="molecule type" value="Genomic_DNA"/>
</dbReference>
<protein>
    <recommendedName>
        <fullName evidence="7">NAD(P)-binding protein</fullName>
    </recommendedName>
</protein>
<name>A0A813Q1B4_9BILA</name>
<reference evidence="4" key="1">
    <citation type="submission" date="2021-02" db="EMBL/GenBank/DDBJ databases">
        <authorList>
            <person name="Nowell W R."/>
        </authorList>
    </citation>
    <scope>NUCLEOTIDE SEQUENCE</scope>
</reference>
<dbReference type="EMBL" id="CAJNOM010000006">
    <property type="protein sequence ID" value="CAF0757887.1"/>
    <property type="molecule type" value="Genomic_DNA"/>
</dbReference>
<evidence type="ECO:0000313" key="4">
    <source>
        <dbReference type="EMBL" id="CAF0757887.1"/>
    </source>
</evidence>
<evidence type="ECO:0000256" key="1">
    <source>
        <dbReference type="ARBA" id="ARBA00006484"/>
    </source>
</evidence>
<dbReference type="PRINTS" id="PR00081">
    <property type="entry name" value="GDHRDH"/>
</dbReference>
<dbReference type="InterPro" id="IPR002347">
    <property type="entry name" value="SDR_fam"/>
</dbReference>
<dbReference type="SUPFAM" id="SSF51735">
    <property type="entry name" value="NAD(P)-binding Rossmann-fold domains"/>
    <property type="match status" value="1"/>
</dbReference>
<dbReference type="Pfam" id="PF00106">
    <property type="entry name" value="adh_short"/>
    <property type="match status" value="1"/>
</dbReference>
<evidence type="ECO:0008006" key="7">
    <source>
        <dbReference type="Google" id="ProtNLM"/>
    </source>
</evidence>
<dbReference type="Proteomes" id="UP000663877">
    <property type="component" value="Unassembled WGS sequence"/>
</dbReference>
<evidence type="ECO:0000256" key="3">
    <source>
        <dbReference type="RuleBase" id="RU000363"/>
    </source>
</evidence>
<proteinExistence type="inferred from homology"/>
<dbReference type="PRINTS" id="PR00080">
    <property type="entry name" value="SDRFAMILY"/>
</dbReference>
<dbReference type="GO" id="GO:0016491">
    <property type="term" value="F:oxidoreductase activity"/>
    <property type="evidence" value="ECO:0007669"/>
    <property type="project" value="UniProtKB-KW"/>
</dbReference>
<organism evidence="4 6">
    <name type="scientific">Adineta steineri</name>
    <dbReference type="NCBI Taxonomy" id="433720"/>
    <lineage>
        <taxon>Eukaryota</taxon>
        <taxon>Metazoa</taxon>
        <taxon>Spiralia</taxon>
        <taxon>Gnathifera</taxon>
        <taxon>Rotifera</taxon>
        <taxon>Eurotatoria</taxon>
        <taxon>Bdelloidea</taxon>
        <taxon>Adinetida</taxon>
        <taxon>Adinetidae</taxon>
        <taxon>Adineta</taxon>
    </lineage>
</organism>
<dbReference type="OrthoDB" id="1933717at2759"/>
<gene>
    <name evidence="5" type="ORF">BJG266_LOCUS4785</name>
    <name evidence="4" type="ORF">QVE165_LOCUS1879</name>
</gene>
<dbReference type="AlphaFoldDB" id="A0A813Q1B4"/>
<keyword evidence="2" id="KW-0560">Oxidoreductase</keyword>
<dbReference type="Proteomes" id="UP000663832">
    <property type="component" value="Unassembled WGS sequence"/>
</dbReference>
<dbReference type="PANTHER" id="PTHR42901:SF1">
    <property type="entry name" value="ALCOHOL DEHYDROGENASE"/>
    <property type="match status" value="1"/>
</dbReference>
<dbReference type="Gene3D" id="3.40.50.720">
    <property type="entry name" value="NAD(P)-binding Rossmann-like Domain"/>
    <property type="match status" value="1"/>
</dbReference>
<accession>A0A813Q1B4</accession>
<evidence type="ECO:0000256" key="2">
    <source>
        <dbReference type="ARBA" id="ARBA00023002"/>
    </source>
</evidence>